<dbReference type="InterPro" id="IPR013103">
    <property type="entry name" value="RVT_2"/>
</dbReference>
<accession>A0ABQ4XY37</accession>
<feature type="domain" description="Reverse transcriptase Ty1/copia-type" evidence="1">
    <location>
        <begin position="86"/>
        <end position="167"/>
    </location>
</feature>
<keyword evidence="3" id="KW-1185">Reference proteome</keyword>
<dbReference type="Proteomes" id="UP001151760">
    <property type="component" value="Unassembled WGS sequence"/>
</dbReference>
<name>A0ABQ4XY37_9ASTR</name>
<sequence length="244" mass="27771">MSWELLFSPMFNELLNGYTPVVSKSSAVHAVDAPDKRQHQNITHSSTTTIVVAEPPLNIHITPQTTITAPTQYHTLRLLKEGMIRESFAPVARLEDVRLFIAYAAHKSFTVYQMDVKTTFLYGPMKEEVYVNQPDGFVNPLSSTKLTFSRKGIYGLKQDTERWYDELPISWYPKDSQKALAVRSVRVLIMVDTISRCYDNVSQLVSKCRTSLQCPSEIRVCVFICVQPLKFYVSTQAIEYGCSL</sequence>
<organism evidence="2 3">
    <name type="scientific">Tanacetum coccineum</name>
    <dbReference type="NCBI Taxonomy" id="301880"/>
    <lineage>
        <taxon>Eukaryota</taxon>
        <taxon>Viridiplantae</taxon>
        <taxon>Streptophyta</taxon>
        <taxon>Embryophyta</taxon>
        <taxon>Tracheophyta</taxon>
        <taxon>Spermatophyta</taxon>
        <taxon>Magnoliopsida</taxon>
        <taxon>eudicotyledons</taxon>
        <taxon>Gunneridae</taxon>
        <taxon>Pentapetalae</taxon>
        <taxon>asterids</taxon>
        <taxon>campanulids</taxon>
        <taxon>Asterales</taxon>
        <taxon>Asteraceae</taxon>
        <taxon>Asteroideae</taxon>
        <taxon>Anthemideae</taxon>
        <taxon>Anthemidinae</taxon>
        <taxon>Tanacetum</taxon>
    </lineage>
</organism>
<reference evidence="2" key="2">
    <citation type="submission" date="2022-01" db="EMBL/GenBank/DDBJ databases">
        <authorList>
            <person name="Yamashiro T."/>
            <person name="Shiraishi A."/>
            <person name="Satake H."/>
            <person name="Nakayama K."/>
        </authorList>
    </citation>
    <scope>NUCLEOTIDE SEQUENCE</scope>
</reference>
<proteinExistence type="predicted"/>
<protein>
    <submittedName>
        <fullName evidence="2">Retrovirus-related pol polyprotein from transposon TNT 1-94</fullName>
    </submittedName>
</protein>
<comment type="caution">
    <text evidence="2">The sequence shown here is derived from an EMBL/GenBank/DDBJ whole genome shotgun (WGS) entry which is preliminary data.</text>
</comment>
<evidence type="ECO:0000313" key="2">
    <source>
        <dbReference type="EMBL" id="GJS69766.1"/>
    </source>
</evidence>
<dbReference type="Pfam" id="PF07727">
    <property type="entry name" value="RVT_2"/>
    <property type="match status" value="1"/>
</dbReference>
<dbReference type="EMBL" id="BQNB010009885">
    <property type="protein sequence ID" value="GJS69766.1"/>
    <property type="molecule type" value="Genomic_DNA"/>
</dbReference>
<gene>
    <name evidence="2" type="ORF">Tco_0702607</name>
</gene>
<evidence type="ECO:0000259" key="1">
    <source>
        <dbReference type="Pfam" id="PF07727"/>
    </source>
</evidence>
<reference evidence="2" key="1">
    <citation type="journal article" date="2022" name="Int. J. Mol. Sci.">
        <title>Draft Genome of Tanacetum Coccineum: Genomic Comparison of Closely Related Tanacetum-Family Plants.</title>
        <authorList>
            <person name="Yamashiro T."/>
            <person name="Shiraishi A."/>
            <person name="Nakayama K."/>
            <person name="Satake H."/>
        </authorList>
    </citation>
    <scope>NUCLEOTIDE SEQUENCE</scope>
</reference>
<evidence type="ECO:0000313" key="3">
    <source>
        <dbReference type="Proteomes" id="UP001151760"/>
    </source>
</evidence>